<keyword evidence="2" id="KW-1185">Reference proteome</keyword>
<dbReference type="VEuPathDB" id="VectorBase:PPAI005869"/>
<dbReference type="InterPro" id="IPR036058">
    <property type="entry name" value="Kazal_dom_sf"/>
</dbReference>
<name>A0A1B0DD98_PHLPP</name>
<dbReference type="AlphaFoldDB" id="A0A1B0DD98"/>
<dbReference type="EnsemblMetazoa" id="PPAI005869-RA">
    <property type="protein sequence ID" value="PPAI005869-PA"/>
    <property type="gene ID" value="PPAI005869"/>
</dbReference>
<proteinExistence type="predicted"/>
<dbReference type="GeneID" id="129799777"/>
<dbReference type="InterPro" id="IPR002350">
    <property type="entry name" value="Kazal_dom"/>
</dbReference>
<protein>
    <submittedName>
        <fullName evidence="1">Uncharacterized protein</fullName>
    </submittedName>
</protein>
<dbReference type="SMART" id="SM00280">
    <property type="entry name" value="KAZAL"/>
    <property type="match status" value="1"/>
</dbReference>
<sequence length="75" mass="7995">MKFLLCLVLVGVALTTLVQANESLGCQTLCPLSYAPICATDDSGNTQTFPNACALRTENCLKKQNFQKTADGPCP</sequence>
<organism evidence="1 2">
    <name type="scientific">Phlebotomus papatasi</name>
    <name type="common">Sandfly</name>
    <dbReference type="NCBI Taxonomy" id="29031"/>
    <lineage>
        <taxon>Eukaryota</taxon>
        <taxon>Metazoa</taxon>
        <taxon>Ecdysozoa</taxon>
        <taxon>Arthropoda</taxon>
        <taxon>Hexapoda</taxon>
        <taxon>Insecta</taxon>
        <taxon>Pterygota</taxon>
        <taxon>Neoptera</taxon>
        <taxon>Endopterygota</taxon>
        <taxon>Diptera</taxon>
        <taxon>Nematocera</taxon>
        <taxon>Psychodoidea</taxon>
        <taxon>Psychodidae</taxon>
        <taxon>Phlebotomus</taxon>
        <taxon>Phlebotomus</taxon>
    </lineage>
</organism>
<reference evidence="1" key="1">
    <citation type="submission" date="2022-08" db="UniProtKB">
        <authorList>
            <consortium name="EnsemblMetazoa"/>
        </authorList>
    </citation>
    <scope>IDENTIFICATION</scope>
    <source>
        <strain evidence="1">Israel</strain>
    </source>
</reference>
<dbReference type="Proteomes" id="UP000092462">
    <property type="component" value="Unassembled WGS sequence"/>
</dbReference>
<dbReference type="OrthoDB" id="7783180at2759"/>
<dbReference type="Pfam" id="PF07648">
    <property type="entry name" value="Kazal_2"/>
    <property type="match status" value="1"/>
</dbReference>
<dbReference type="SUPFAM" id="SSF100895">
    <property type="entry name" value="Kazal-type serine protease inhibitors"/>
    <property type="match status" value="1"/>
</dbReference>
<dbReference type="RefSeq" id="XP_055699960.1">
    <property type="nucleotide sequence ID" value="XM_055843985.1"/>
</dbReference>
<evidence type="ECO:0000313" key="2">
    <source>
        <dbReference type="Proteomes" id="UP000092462"/>
    </source>
</evidence>
<dbReference type="CDD" id="cd00104">
    <property type="entry name" value="KAZAL_FS"/>
    <property type="match status" value="1"/>
</dbReference>
<dbReference type="Gene3D" id="3.30.60.30">
    <property type="match status" value="1"/>
</dbReference>
<dbReference type="KEGG" id="ppap:129799777"/>
<dbReference type="EMBL" id="AJVK01031801">
    <property type="status" value="NOT_ANNOTATED_CDS"/>
    <property type="molecule type" value="Genomic_DNA"/>
</dbReference>
<dbReference type="PROSITE" id="PS51465">
    <property type="entry name" value="KAZAL_2"/>
    <property type="match status" value="1"/>
</dbReference>
<evidence type="ECO:0000313" key="1">
    <source>
        <dbReference type="EnsemblMetazoa" id="PPAI005869-PA"/>
    </source>
</evidence>
<accession>A0A1B0DD98</accession>
<dbReference type="VEuPathDB" id="VectorBase:PPAPM1_000035"/>